<evidence type="ECO:0000259" key="1">
    <source>
        <dbReference type="PROSITE" id="PS50234"/>
    </source>
</evidence>
<proteinExistence type="predicted"/>
<dbReference type="HOGENOM" id="CLU_590325_0_0_10"/>
<feature type="domain" description="VWFA" evidence="1">
    <location>
        <begin position="38"/>
        <end position="187"/>
    </location>
</feature>
<name>I4AMU8_BERLS</name>
<dbReference type="PROSITE" id="PS50234">
    <property type="entry name" value="VWFA"/>
    <property type="match status" value="1"/>
</dbReference>
<dbReference type="Pfam" id="PF13519">
    <property type="entry name" value="VWA_2"/>
    <property type="match status" value="1"/>
</dbReference>
<gene>
    <name evidence="2" type="ordered locus">Fleli_2935</name>
</gene>
<dbReference type="SMART" id="SM00327">
    <property type="entry name" value="VWA"/>
    <property type="match status" value="1"/>
</dbReference>
<dbReference type="AlphaFoldDB" id="I4AMU8"/>
<sequence precursor="true">MKLNLRFLFVFLFVSVFSITFLSSSSFAQKKQVPQTTRLLFVLDASGSMNSTWEGDTRINIARQILSDMIDSIANVPYVEVAVRVYGHQYNFKQKNCQDSKLEVPFGSRNNDQVRTMLDGLQPKGTTPIAYSLEQATKDFPNDGKDTRNVIVMITDGIEACDGDPCAISRGLQEKGVFLKPFIVGMGIEPKYAKGFDCMGRFFNAKTSRQFKGFLQEVVKQTLGKTTVTVELLDENRQPKEANVHMAFVDQVTKKARYNIVHFRDKGGKTDELDIDAIPTYDLIVYTTPAIVQKNVEIIGGRHNVIKVMTPQGKLNIQQKGSLDYSTGHSAIIQQRGKTKILVNQQVNEPHNYLIGNYRVEVLTRPTTVFENVRINQGRTTSLKVATPAVVTILNKLSGYGSIYVVKPNGSEEWVMNLPEKGIPRTNFALQPGRYRFVFRSSEANDSSYSKSTFFNLSEGGTYTLDILRL</sequence>
<accession>I4AMU8</accession>
<dbReference type="SUPFAM" id="SSF53300">
    <property type="entry name" value="vWA-like"/>
    <property type="match status" value="1"/>
</dbReference>
<dbReference type="Gene3D" id="3.40.50.410">
    <property type="entry name" value="von Willebrand factor, type A domain"/>
    <property type="match status" value="2"/>
</dbReference>
<evidence type="ECO:0000313" key="3">
    <source>
        <dbReference type="Proteomes" id="UP000006054"/>
    </source>
</evidence>
<dbReference type="InterPro" id="IPR002035">
    <property type="entry name" value="VWF_A"/>
</dbReference>
<dbReference type="eggNOG" id="COG2304">
    <property type="taxonomic scope" value="Bacteria"/>
</dbReference>
<keyword evidence="3" id="KW-1185">Reference proteome</keyword>
<dbReference type="EMBL" id="CP003345">
    <property type="protein sequence ID" value="AFM05283.1"/>
    <property type="molecule type" value="Genomic_DNA"/>
</dbReference>
<dbReference type="Proteomes" id="UP000006054">
    <property type="component" value="Chromosome"/>
</dbReference>
<reference evidence="3" key="1">
    <citation type="submission" date="2012-06" db="EMBL/GenBank/DDBJ databases">
        <title>The complete genome of Flexibacter litoralis DSM 6794.</title>
        <authorList>
            <person name="Lucas S."/>
            <person name="Copeland A."/>
            <person name="Lapidus A."/>
            <person name="Glavina del Rio T."/>
            <person name="Dalin E."/>
            <person name="Tice H."/>
            <person name="Bruce D."/>
            <person name="Goodwin L."/>
            <person name="Pitluck S."/>
            <person name="Peters L."/>
            <person name="Ovchinnikova G."/>
            <person name="Lu M."/>
            <person name="Kyrpides N."/>
            <person name="Mavromatis K."/>
            <person name="Ivanova N."/>
            <person name="Brettin T."/>
            <person name="Detter J.C."/>
            <person name="Han C."/>
            <person name="Larimer F."/>
            <person name="Land M."/>
            <person name="Hauser L."/>
            <person name="Markowitz V."/>
            <person name="Cheng J.-F."/>
            <person name="Hugenholtz P."/>
            <person name="Woyke T."/>
            <person name="Wu D."/>
            <person name="Spring S."/>
            <person name="Lang E."/>
            <person name="Kopitz M."/>
            <person name="Brambilla E."/>
            <person name="Klenk H.-P."/>
            <person name="Eisen J.A."/>
        </authorList>
    </citation>
    <scope>NUCLEOTIDE SEQUENCE [LARGE SCALE GENOMIC DNA]</scope>
    <source>
        <strain evidence="3">ATCC 23117 / DSM 6794 / NBRC 15988 / NCIMB 1366 / Sio-4</strain>
    </source>
</reference>
<organism evidence="2 3">
    <name type="scientific">Bernardetia litoralis (strain ATCC 23117 / DSM 6794 / NBRC 15988 / NCIMB 1366 / Fx l1 / Sio-4)</name>
    <name type="common">Flexibacter litoralis</name>
    <dbReference type="NCBI Taxonomy" id="880071"/>
    <lineage>
        <taxon>Bacteria</taxon>
        <taxon>Pseudomonadati</taxon>
        <taxon>Bacteroidota</taxon>
        <taxon>Cytophagia</taxon>
        <taxon>Cytophagales</taxon>
        <taxon>Bernardetiaceae</taxon>
        <taxon>Bernardetia</taxon>
    </lineage>
</organism>
<dbReference type="InterPro" id="IPR036465">
    <property type="entry name" value="vWFA_dom_sf"/>
</dbReference>
<dbReference type="STRING" id="880071.Fleli_2935"/>
<protein>
    <submittedName>
        <fullName evidence="2">Mg-chelatase subunit ChlD</fullName>
    </submittedName>
</protein>
<dbReference type="KEGG" id="fli:Fleli_2935"/>
<evidence type="ECO:0000313" key="2">
    <source>
        <dbReference type="EMBL" id="AFM05283.1"/>
    </source>
</evidence>